<evidence type="ECO:0000313" key="7">
    <source>
        <dbReference type="EMBL" id="AGP31351.1"/>
    </source>
</evidence>
<dbReference type="InterPro" id="IPR001316">
    <property type="entry name" value="Pept_S1A_streptogrisin"/>
</dbReference>
<evidence type="ECO:0000313" key="8">
    <source>
        <dbReference type="Proteomes" id="UP000014809"/>
    </source>
</evidence>
<feature type="chain" id="PRO_5039535706" description="Secreted protein" evidence="6">
    <location>
        <begin position="24"/>
        <end position="267"/>
    </location>
</feature>
<dbReference type="GO" id="GO:0004252">
    <property type="term" value="F:serine-type endopeptidase activity"/>
    <property type="evidence" value="ECO:0007669"/>
    <property type="project" value="InterPro"/>
</dbReference>
<dbReference type="HOGENOM" id="CLU_083259_0_0_11"/>
<evidence type="ECO:0000256" key="2">
    <source>
        <dbReference type="ARBA" id="ARBA00022670"/>
    </source>
</evidence>
<dbReference type="PROSITE" id="PS00134">
    <property type="entry name" value="TRYPSIN_HIS"/>
    <property type="match status" value="1"/>
</dbReference>
<keyword evidence="4" id="KW-0720">Serine protease</keyword>
<keyword evidence="3" id="KW-0378">Hydrolase</keyword>
<dbReference type="STRING" id="1200352.A606_08540"/>
<reference evidence="7 8" key="1">
    <citation type="submission" date="2012-06" db="EMBL/GenBank/DDBJ databases">
        <title>Complete genome sequence of Corynebacterium terpenotabidum Y-11 (=DSM 44721).</title>
        <authorList>
            <person name="Ruckert C."/>
            <person name="Albersmeier A."/>
            <person name="Al-Dilaimi A."/>
            <person name="Szczepanowski R."/>
            <person name="Kalinowski J."/>
        </authorList>
    </citation>
    <scope>NUCLEOTIDE SEQUENCE [LARGE SCALE GENOMIC DNA]</scope>
    <source>
        <strain evidence="7 8">Y-11</strain>
    </source>
</reference>
<sequence>MRRRAIVSAAAAALTAGAFSSFASTAAAQDVSLPADPVDAILTLAGEPGPHRVAGTYFTSPGVPAEAEAARPAVLVGPSTPLVIGDSLCTTTVAGYDAAGNAVAVTAGHCGTAGDEVRSGDDPDGTVIGTFDRAGTRDNGIILLNDSAQVTDRYNNAVITSLDSSYGADTAQVCKTGIATGTSCGPVTVRLGEDFAAQICASHGDSGAPVYAGERLIGILSGGLASLPACITPLQGPVHSPVFISTWSSVTAEMDAAGGVGAGFRLP</sequence>
<dbReference type="eggNOG" id="COG5640">
    <property type="taxonomic scope" value="Bacteria"/>
</dbReference>
<dbReference type="CDD" id="cd21112">
    <property type="entry name" value="alphaLP-like"/>
    <property type="match status" value="1"/>
</dbReference>
<dbReference type="InterPro" id="IPR018114">
    <property type="entry name" value="TRYPSIN_HIS"/>
</dbReference>
<evidence type="ECO:0000256" key="4">
    <source>
        <dbReference type="ARBA" id="ARBA00022825"/>
    </source>
</evidence>
<dbReference type="SUPFAM" id="SSF50494">
    <property type="entry name" value="Trypsin-like serine proteases"/>
    <property type="match status" value="1"/>
</dbReference>
<gene>
    <name evidence="7" type="ORF">A606_08540</name>
</gene>
<dbReference type="Proteomes" id="UP000014809">
    <property type="component" value="Chromosome"/>
</dbReference>
<evidence type="ECO:0000256" key="1">
    <source>
        <dbReference type="ARBA" id="ARBA00007664"/>
    </source>
</evidence>
<dbReference type="InterPro" id="IPR043504">
    <property type="entry name" value="Peptidase_S1_PA_chymotrypsin"/>
</dbReference>
<dbReference type="PRINTS" id="PR00861">
    <property type="entry name" value="ALYTICPTASE"/>
</dbReference>
<dbReference type="PATRIC" id="fig|1200352.3.peg.1737"/>
<evidence type="ECO:0000256" key="6">
    <source>
        <dbReference type="SAM" id="SignalP"/>
    </source>
</evidence>
<keyword evidence="2" id="KW-0645">Protease</keyword>
<proteinExistence type="inferred from homology"/>
<dbReference type="InterPro" id="IPR009003">
    <property type="entry name" value="Peptidase_S1_PA"/>
</dbReference>
<keyword evidence="5" id="KW-1015">Disulfide bond</keyword>
<protein>
    <recommendedName>
        <fullName evidence="9">Secreted protein</fullName>
    </recommendedName>
</protein>
<dbReference type="Gene3D" id="2.40.10.10">
    <property type="entry name" value="Trypsin-like serine proteases"/>
    <property type="match status" value="2"/>
</dbReference>
<comment type="similarity">
    <text evidence="1">Belongs to the peptidase S1 family.</text>
</comment>
<evidence type="ECO:0008006" key="9">
    <source>
        <dbReference type="Google" id="ProtNLM"/>
    </source>
</evidence>
<dbReference type="AlphaFoldDB" id="S4XFL5"/>
<organism evidence="7 8">
    <name type="scientific">Corynebacterium terpenotabidum Y-11</name>
    <dbReference type="NCBI Taxonomy" id="1200352"/>
    <lineage>
        <taxon>Bacteria</taxon>
        <taxon>Bacillati</taxon>
        <taxon>Actinomycetota</taxon>
        <taxon>Actinomycetes</taxon>
        <taxon>Mycobacteriales</taxon>
        <taxon>Corynebacteriaceae</taxon>
        <taxon>Corynebacterium</taxon>
    </lineage>
</organism>
<evidence type="ECO:0000256" key="5">
    <source>
        <dbReference type="ARBA" id="ARBA00023157"/>
    </source>
</evidence>
<keyword evidence="6" id="KW-0732">Signal</keyword>
<feature type="signal peptide" evidence="6">
    <location>
        <begin position="1"/>
        <end position="23"/>
    </location>
</feature>
<name>S4XFL5_9CORY</name>
<evidence type="ECO:0000256" key="3">
    <source>
        <dbReference type="ARBA" id="ARBA00022801"/>
    </source>
</evidence>
<dbReference type="EMBL" id="CP003696">
    <property type="protein sequence ID" value="AGP31351.1"/>
    <property type="molecule type" value="Genomic_DNA"/>
</dbReference>
<accession>S4XFL5</accession>
<keyword evidence="8" id="KW-1185">Reference proteome</keyword>
<dbReference type="GO" id="GO:0006508">
    <property type="term" value="P:proteolysis"/>
    <property type="evidence" value="ECO:0007669"/>
    <property type="project" value="UniProtKB-KW"/>
</dbReference>
<dbReference type="KEGG" id="cter:A606_08540"/>